<sequence>MKISLLMSKNLFTVAMDDAISKVKDIFETKGFHHMLVVENEKLCGVIADRDLLKAISPNVDNFAASNQDLATLNKRAHQIMVRNPISLSQHASVIDAVKLFNEHKITCIPIVDEENRPVGIVSWRDIMRVIIKKKAPQ</sequence>
<dbReference type="PANTHER" id="PTHR43080">
    <property type="entry name" value="CBS DOMAIN-CONTAINING PROTEIN CBSX3, MITOCHONDRIAL"/>
    <property type="match status" value="1"/>
</dbReference>
<evidence type="ECO:0000313" key="4">
    <source>
        <dbReference type="EMBL" id="SEL20506.1"/>
    </source>
</evidence>
<proteinExistence type="predicted"/>
<organism evidence="4 5">
    <name type="scientific">Colwellia chukchiensis</name>
    <dbReference type="NCBI Taxonomy" id="641665"/>
    <lineage>
        <taxon>Bacteria</taxon>
        <taxon>Pseudomonadati</taxon>
        <taxon>Pseudomonadota</taxon>
        <taxon>Gammaproteobacteria</taxon>
        <taxon>Alteromonadales</taxon>
        <taxon>Colwelliaceae</taxon>
        <taxon>Colwellia</taxon>
    </lineage>
</organism>
<dbReference type="STRING" id="641665.GCA_002104455_03382"/>
<keyword evidence="5" id="KW-1185">Reference proteome</keyword>
<dbReference type="SMART" id="SM00116">
    <property type="entry name" value="CBS"/>
    <property type="match status" value="2"/>
</dbReference>
<reference evidence="5" key="1">
    <citation type="submission" date="2016-10" db="EMBL/GenBank/DDBJ databases">
        <authorList>
            <person name="Varghese N."/>
            <person name="Submissions S."/>
        </authorList>
    </citation>
    <scope>NUCLEOTIDE SEQUENCE [LARGE SCALE GENOMIC DNA]</scope>
    <source>
        <strain evidence="5">CGMCC 1.9127</strain>
    </source>
</reference>
<dbReference type="PROSITE" id="PS51371">
    <property type="entry name" value="CBS"/>
    <property type="match status" value="2"/>
</dbReference>
<name>A0A1H7NA40_9GAMM</name>
<dbReference type="AlphaFoldDB" id="A0A1H7NA40"/>
<dbReference type="OrthoDB" id="9794094at2"/>
<evidence type="ECO:0000256" key="2">
    <source>
        <dbReference type="PROSITE-ProRule" id="PRU00703"/>
    </source>
</evidence>
<feature type="domain" description="CBS" evidence="3">
    <location>
        <begin position="81"/>
        <end position="137"/>
    </location>
</feature>
<accession>A0A1H7NA40</accession>
<dbReference type="InterPro" id="IPR000644">
    <property type="entry name" value="CBS_dom"/>
</dbReference>
<dbReference type="CDD" id="cd04584">
    <property type="entry name" value="CBS_pair_AcuB_like"/>
    <property type="match status" value="1"/>
</dbReference>
<dbReference type="InterPro" id="IPR046342">
    <property type="entry name" value="CBS_dom_sf"/>
</dbReference>
<dbReference type="SUPFAM" id="SSF54631">
    <property type="entry name" value="CBS-domain pair"/>
    <property type="match status" value="1"/>
</dbReference>
<dbReference type="InterPro" id="IPR051257">
    <property type="entry name" value="Diverse_CBS-Domain"/>
</dbReference>
<evidence type="ECO:0000313" key="5">
    <source>
        <dbReference type="Proteomes" id="UP000199297"/>
    </source>
</evidence>
<keyword evidence="1 2" id="KW-0129">CBS domain</keyword>
<evidence type="ECO:0000259" key="3">
    <source>
        <dbReference type="PROSITE" id="PS51371"/>
    </source>
</evidence>
<dbReference type="EMBL" id="FOBI01000007">
    <property type="protein sequence ID" value="SEL20506.1"/>
    <property type="molecule type" value="Genomic_DNA"/>
</dbReference>
<dbReference type="Proteomes" id="UP000199297">
    <property type="component" value="Unassembled WGS sequence"/>
</dbReference>
<dbReference type="Gene3D" id="3.10.580.10">
    <property type="entry name" value="CBS-domain"/>
    <property type="match status" value="1"/>
</dbReference>
<dbReference type="Pfam" id="PF00571">
    <property type="entry name" value="CBS"/>
    <property type="match status" value="2"/>
</dbReference>
<evidence type="ECO:0000256" key="1">
    <source>
        <dbReference type="ARBA" id="ARBA00023122"/>
    </source>
</evidence>
<feature type="domain" description="CBS" evidence="3">
    <location>
        <begin position="7"/>
        <end position="62"/>
    </location>
</feature>
<dbReference type="PANTHER" id="PTHR43080:SF2">
    <property type="entry name" value="CBS DOMAIN-CONTAINING PROTEIN"/>
    <property type="match status" value="1"/>
</dbReference>
<protein>
    <submittedName>
        <fullName evidence="4">Acetoin utilization protein AcuB</fullName>
    </submittedName>
</protein>
<gene>
    <name evidence="4" type="ORF">SAMN05216262_10780</name>
</gene>